<feature type="transmembrane region" description="Helical" evidence="1">
    <location>
        <begin position="71"/>
        <end position="91"/>
    </location>
</feature>
<dbReference type="EMBL" id="JBHSAY010000006">
    <property type="protein sequence ID" value="MFC4131629.1"/>
    <property type="molecule type" value="Genomic_DNA"/>
</dbReference>
<dbReference type="Proteomes" id="UP001595816">
    <property type="component" value="Unassembled WGS sequence"/>
</dbReference>
<protein>
    <submittedName>
        <fullName evidence="2">Uncharacterized protein</fullName>
    </submittedName>
</protein>
<evidence type="ECO:0000256" key="1">
    <source>
        <dbReference type="SAM" id="Phobius"/>
    </source>
</evidence>
<dbReference type="RefSeq" id="WP_253755321.1">
    <property type="nucleotide sequence ID" value="NZ_JAMZDZ010000001.1"/>
</dbReference>
<organism evidence="2 3">
    <name type="scientific">Hamadaea flava</name>
    <dbReference type="NCBI Taxonomy" id="1742688"/>
    <lineage>
        <taxon>Bacteria</taxon>
        <taxon>Bacillati</taxon>
        <taxon>Actinomycetota</taxon>
        <taxon>Actinomycetes</taxon>
        <taxon>Micromonosporales</taxon>
        <taxon>Micromonosporaceae</taxon>
        <taxon>Hamadaea</taxon>
    </lineage>
</organism>
<comment type="caution">
    <text evidence="2">The sequence shown here is derived from an EMBL/GenBank/DDBJ whole genome shotgun (WGS) entry which is preliminary data.</text>
</comment>
<name>A0ABV8LLD8_9ACTN</name>
<keyword evidence="1" id="KW-0812">Transmembrane</keyword>
<proteinExistence type="predicted"/>
<keyword evidence="1" id="KW-1133">Transmembrane helix</keyword>
<sequence length="194" mass="20040">MHSVRSLYESQSGTYSAVSTGVTSGVGFAGGRAVPVAGRTVTRTSGRTSTLLADTLAPPPVPAMPPRRGGFLIGLALAAPVAAGCLTVPLLASGADDAARNAVIFWAAIGGPFLLVAVALIVHRITSRQRAQRAYDAYSAIYPSQSAVWNAAFFCNRCNLAFLPAGALGVPGRHQTVAPQFQYMVTAVAAQLRA</sequence>
<evidence type="ECO:0000313" key="3">
    <source>
        <dbReference type="Proteomes" id="UP001595816"/>
    </source>
</evidence>
<keyword evidence="1" id="KW-0472">Membrane</keyword>
<gene>
    <name evidence="2" type="ORF">ACFOZ4_13540</name>
</gene>
<accession>A0ABV8LLD8</accession>
<keyword evidence="3" id="KW-1185">Reference proteome</keyword>
<feature type="transmembrane region" description="Helical" evidence="1">
    <location>
        <begin position="103"/>
        <end position="123"/>
    </location>
</feature>
<evidence type="ECO:0000313" key="2">
    <source>
        <dbReference type="EMBL" id="MFC4131629.1"/>
    </source>
</evidence>
<reference evidence="3" key="1">
    <citation type="journal article" date="2019" name="Int. J. Syst. Evol. Microbiol.">
        <title>The Global Catalogue of Microorganisms (GCM) 10K type strain sequencing project: providing services to taxonomists for standard genome sequencing and annotation.</title>
        <authorList>
            <consortium name="The Broad Institute Genomics Platform"/>
            <consortium name="The Broad Institute Genome Sequencing Center for Infectious Disease"/>
            <person name="Wu L."/>
            <person name="Ma J."/>
        </authorList>
    </citation>
    <scope>NUCLEOTIDE SEQUENCE [LARGE SCALE GENOMIC DNA]</scope>
    <source>
        <strain evidence="3">CGMCC 4.7289</strain>
    </source>
</reference>